<dbReference type="EMBL" id="DF977583">
    <property type="protein sequence ID" value="GAW27426.1"/>
    <property type="molecule type" value="Genomic_DNA"/>
</dbReference>
<accession>A0A1S8ABD4</accession>
<evidence type="ECO:0000313" key="2">
    <source>
        <dbReference type="Proteomes" id="UP000054516"/>
    </source>
</evidence>
<sequence length="64" mass="7182">MNILGINFIVKVQGQHGRERNCIWDVMIVIDGHGEDLITNHVQTTLAAESGYLSQSFHRLSSCQ</sequence>
<keyword evidence="2" id="KW-1185">Reference proteome</keyword>
<evidence type="ECO:0000313" key="1">
    <source>
        <dbReference type="EMBL" id="GAW27426.1"/>
    </source>
</evidence>
<proteinExistence type="predicted"/>
<dbReference type="Proteomes" id="UP000054516">
    <property type="component" value="Unassembled WGS sequence"/>
</dbReference>
<protein>
    <submittedName>
        <fullName evidence="1">Putative PLP-dependent transferase</fullName>
    </submittedName>
</protein>
<dbReference type="AlphaFoldDB" id="A0A1S8ABD4"/>
<organism evidence="1">
    <name type="scientific">Rosellinia necatrix</name>
    <name type="common">White root-rot fungus</name>
    <dbReference type="NCBI Taxonomy" id="77044"/>
    <lineage>
        <taxon>Eukaryota</taxon>
        <taxon>Fungi</taxon>
        <taxon>Dikarya</taxon>
        <taxon>Ascomycota</taxon>
        <taxon>Pezizomycotina</taxon>
        <taxon>Sordariomycetes</taxon>
        <taxon>Xylariomycetidae</taxon>
        <taxon>Xylariales</taxon>
        <taxon>Xylariaceae</taxon>
        <taxon>Rosellinia</taxon>
    </lineage>
</organism>
<dbReference type="GO" id="GO:0016740">
    <property type="term" value="F:transferase activity"/>
    <property type="evidence" value="ECO:0007669"/>
    <property type="project" value="UniProtKB-KW"/>
</dbReference>
<gene>
    <name evidence="1" type="ORF">SAMD00023353_13800030</name>
</gene>
<reference evidence="1" key="1">
    <citation type="submission" date="2016-03" db="EMBL/GenBank/DDBJ databases">
        <title>Draft genome sequence of Rosellinia necatrix.</title>
        <authorList>
            <person name="Kanematsu S."/>
        </authorList>
    </citation>
    <scope>NUCLEOTIDE SEQUENCE [LARGE SCALE GENOMIC DNA]</scope>
    <source>
        <strain evidence="1">W97</strain>
    </source>
</reference>
<name>A0A1S8ABD4_ROSNE</name>
<keyword evidence="1" id="KW-0808">Transferase</keyword>